<feature type="compositionally biased region" description="Basic and acidic residues" evidence="1">
    <location>
        <begin position="94"/>
        <end position="107"/>
    </location>
</feature>
<feature type="region of interest" description="Disordered" evidence="1">
    <location>
        <begin position="17"/>
        <end position="36"/>
    </location>
</feature>
<protein>
    <recommendedName>
        <fullName evidence="2">Survival Motor Neuron Gemin2-binding domain-containing protein</fullName>
    </recommendedName>
</protein>
<dbReference type="OrthoDB" id="197400at2759"/>
<evidence type="ECO:0000259" key="2">
    <source>
        <dbReference type="Pfam" id="PF20636"/>
    </source>
</evidence>
<dbReference type="Proteomes" id="UP001140217">
    <property type="component" value="Unassembled WGS sequence"/>
</dbReference>
<feature type="region of interest" description="Disordered" evidence="1">
    <location>
        <begin position="63"/>
        <end position="126"/>
    </location>
</feature>
<feature type="compositionally biased region" description="Gly residues" evidence="1">
    <location>
        <begin position="110"/>
        <end position="120"/>
    </location>
</feature>
<feature type="domain" description="Survival Motor Neuron Gemin2-binding" evidence="2">
    <location>
        <begin position="36"/>
        <end position="57"/>
    </location>
</feature>
<dbReference type="InterPro" id="IPR049481">
    <property type="entry name" value="SMN_G2-BD"/>
</dbReference>
<comment type="caution">
    <text evidence="3">The sequence shown here is derived from an EMBL/GenBank/DDBJ whole genome shotgun (WGS) entry which is preliminary data.</text>
</comment>
<name>A0A9W8HFG3_9FUNG</name>
<evidence type="ECO:0000313" key="3">
    <source>
        <dbReference type="EMBL" id="KAJ2782378.1"/>
    </source>
</evidence>
<evidence type="ECO:0000256" key="1">
    <source>
        <dbReference type="SAM" id="MobiDB-lite"/>
    </source>
</evidence>
<evidence type="ECO:0000313" key="4">
    <source>
        <dbReference type="Proteomes" id="UP001140217"/>
    </source>
</evidence>
<gene>
    <name evidence="3" type="ORF">H4R18_002311</name>
</gene>
<accession>A0A9W8HFG3</accession>
<dbReference type="AlphaFoldDB" id="A0A9W8HFG3"/>
<reference evidence="3" key="1">
    <citation type="submission" date="2022-07" db="EMBL/GenBank/DDBJ databases">
        <title>Phylogenomic reconstructions and comparative analyses of Kickxellomycotina fungi.</title>
        <authorList>
            <person name="Reynolds N.K."/>
            <person name="Stajich J.E."/>
            <person name="Barry K."/>
            <person name="Grigoriev I.V."/>
            <person name="Crous P."/>
            <person name="Smith M.E."/>
        </authorList>
    </citation>
    <scope>NUCLEOTIDE SEQUENCE</scope>
    <source>
        <strain evidence="3">NBRC 105414</strain>
    </source>
</reference>
<feature type="compositionally biased region" description="Basic and acidic residues" evidence="1">
    <location>
        <begin position="63"/>
        <end position="76"/>
    </location>
</feature>
<organism evidence="3 4">
    <name type="scientific">Coemansia javaensis</name>
    <dbReference type="NCBI Taxonomy" id="2761396"/>
    <lineage>
        <taxon>Eukaryota</taxon>
        <taxon>Fungi</taxon>
        <taxon>Fungi incertae sedis</taxon>
        <taxon>Zoopagomycota</taxon>
        <taxon>Kickxellomycotina</taxon>
        <taxon>Kickxellomycetes</taxon>
        <taxon>Kickxellales</taxon>
        <taxon>Kickxellaceae</taxon>
        <taxon>Coemansia</taxon>
    </lineage>
</organism>
<dbReference type="Pfam" id="PF20636">
    <property type="entry name" value="SMN_G2-BD"/>
    <property type="match status" value="1"/>
</dbReference>
<proteinExistence type="predicted"/>
<sequence length="166" mass="17764">MAAARQLVSYDDLFDAEDAVGGDAGGSGSPEAAGDWDDTALIQAWDSTIESYRKQHARMMGDDEFMARQHEQESRVGEWAPVAAPEPSRKRRRSADARADSSGRDSADGPGSGDGAGGPGSEDWWAAQFAAPQTEQEALHGLSMAWYYVGYYTACYQGFRSGAEGA</sequence>
<keyword evidence="4" id="KW-1185">Reference proteome</keyword>
<dbReference type="EMBL" id="JANBUL010000074">
    <property type="protein sequence ID" value="KAJ2782378.1"/>
    <property type="molecule type" value="Genomic_DNA"/>
</dbReference>